<comment type="similarity">
    <text evidence="5 6">Belongs to the XseA family.</text>
</comment>
<name>A0A3P3QIL6_9GAMM</name>
<dbReference type="GO" id="GO:0003676">
    <property type="term" value="F:nucleic acid binding"/>
    <property type="evidence" value="ECO:0007669"/>
    <property type="project" value="InterPro"/>
</dbReference>
<dbReference type="PANTHER" id="PTHR30008">
    <property type="entry name" value="EXODEOXYRIBONUCLEASE 7 LARGE SUBUNIT"/>
    <property type="match status" value="1"/>
</dbReference>
<dbReference type="HAMAP" id="MF_00378">
    <property type="entry name" value="Exonuc_7_L"/>
    <property type="match status" value="1"/>
</dbReference>
<sequence length="450" mass="50741">MSQADIYTVSRLNSEVRLTLELQFRQLWLVGEVSNFIAASSGHWYFSLKDQAAQVKVAMFKQSNRYASLQPKNGQQVLIRARISVYEPRGEYQLLADMLEPAGDGLLKQQYEQIKATLAAEGLFAPERKKPLPKKVQKVGVVTSPTGAAIRDIITVLQRRAPALEVIIYPCLVQGTQAPAQIYHAIQKAISRNEVDVLLIGRGGGSLEDLWCFNDEQVARLIAHCPIPTVSAVGHEIDFTIADFVADVRAATPSAAAELVSPDQQQQLQLVQAAEQRLQRSMQSYLRQQQPRLTALVHRLTLLDPARGLQQQQQYLDELQMRLQTALLRRIDKAAQQQQFLQHRLQQLTPLVRIKQQQQKLSQHQHQLHQSMQHLLKQKQQQWLLQSSRLHTVSPLATLERGYSISFDAEQQVITDASSLVIGQQIKTRLAKGHFIARVEQVSPGTDANH</sequence>
<comment type="subcellular location">
    <subcellularLocation>
        <location evidence="5 6">Cytoplasm</location>
    </subcellularLocation>
</comment>
<dbReference type="InterPro" id="IPR003753">
    <property type="entry name" value="Exonuc_VII_L"/>
</dbReference>
<dbReference type="Pfam" id="PF02601">
    <property type="entry name" value="Exonuc_VII_L"/>
    <property type="match status" value="1"/>
</dbReference>
<organism evidence="9 10">
    <name type="scientific">Rheinheimera mesophila</name>
    <dbReference type="NCBI Taxonomy" id="1547515"/>
    <lineage>
        <taxon>Bacteria</taxon>
        <taxon>Pseudomonadati</taxon>
        <taxon>Pseudomonadota</taxon>
        <taxon>Gammaproteobacteria</taxon>
        <taxon>Chromatiales</taxon>
        <taxon>Chromatiaceae</taxon>
        <taxon>Rheinheimera</taxon>
    </lineage>
</organism>
<dbReference type="Pfam" id="PF13742">
    <property type="entry name" value="tRNA_anti_2"/>
    <property type="match status" value="1"/>
</dbReference>
<protein>
    <recommendedName>
        <fullName evidence="5">Exodeoxyribonuclease 7 large subunit</fullName>
        <ecNumber evidence="5">3.1.11.6</ecNumber>
    </recommendedName>
    <alternativeName>
        <fullName evidence="5">Exodeoxyribonuclease VII large subunit</fullName>
        <shortName evidence="5">Exonuclease VII large subunit</shortName>
    </alternativeName>
</protein>
<feature type="domain" description="Exonuclease VII large subunit C-terminal" evidence="7">
    <location>
        <begin position="123"/>
        <end position="437"/>
    </location>
</feature>
<evidence type="ECO:0000256" key="6">
    <source>
        <dbReference type="RuleBase" id="RU004355"/>
    </source>
</evidence>
<dbReference type="GO" id="GO:0009318">
    <property type="term" value="C:exodeoxyribonuclease VII complex"/>
    <property type="evidence" value="ECO:0007669"/>
    <property type="project" value="UniProtKB-UniRule"/>
</dbReference>
<dbReference type="GO" id="GO:0008855">
    <property type="term" value="F:exodeoxyribonuclease VII activity"/>
    <property type="evidence" value="ECO:0007669"/>
    <property type="project" value="UniProtKB-UniRule"/>
</dbReference>
<dbReference type="AlphaFoldDB" id="A0A3P3QIL6"/>
<dbReference type="GO" id="GO:0005737">
    <property type="term" value="C:cytoplasm"/>
    <property type="evidence" value="ECO:0007669"/>
    <property type="project" value="UniProtKB-SubCell"/>
</dbReference>
<dbReference type="RefSeq" id="WP_046518649.1">
    <property type="nucleotide sequence ID" value="NZ_LAVS01000003.1"/>
</dbReference>
<keyword evidence="1 5" id="KW-0963">Cytoplasm</keyword>
<evidence type="ECO:0000259" key="8">
    <source>
        <dbReference type="Pfam" id="PF13742"/>
    </source>
</evidence>
<reference evidence="9 10" key="1">
    <citation type="submission" date="2018-11" db="EMBL/GenBank/DDBJ databases">
        <title>Draft genome analysis of Rheinheimera mesophila isolated from an industrial waste site.</title>
        <authorList>
            <person name="Yu Q."/>
            <person name="Qi Y."/>
            <person name="Zhang H."/>
            <person name="Lu Y."/>
            <person name="Pu J."/>
        </authorList>
    </citation>
    <scope>NUCLEOTIDE SEQUENCE [LARGE SCALE GENOMIC DNA]</scope>
    <source>
        <strain evidence="9 10">IITR13</strain>
    </source>
</reference>
<keyword evidence="2 5" id="KW-0540">Nuclease</keyword>
<dbReference type="EMBL" id="RRCF01000002">
    <property type="protein sequence ID" value="RRJ21017.1"/>
    <property type="molecule type" value="Genomic_DNA"/>
</dbReference>
<evidence type="ECO:0000256" key="2">
    <source>
        <dbReference type="ARBA" id="ARBA00022722"/>
    </source>
</evidence>
<dbReference type="CDD" id="cd04489">
    <property type="entry name" value="ExoVII_LU_OBF"/>
    <property type="match status" value="1"/>
</dbReference>
<comment type="function">
    <text evidence="5">Bidirectionally degrades single-stranded DNA into large acid-insoluble oligonucleotides, which are then degraded further into small acid-soluble oligonucleotides.</text>
</comment>
<evidence type="ECO:0000313" key="9">
    <source>
        <dbReference type="EMBL" id="RRJ21017.1"/>
    </source>
</evidence>
<dbReference type="NCBIfam" id="TIGR00237">
    <property type="entry name" value="xseA"/>
    <property type="match status" value="1"/>
</dbReference>
<gene>
    <name evidence="5" type="primary">xseA</name>
    <name evidence="9" type="ORF">EIK76_09015</name>
</gene>
<keyword evidence="4 5" id="KW-0269">Exonuclease</keyword>
<dbReference type="EC" id="3.1.11.6" evidence="5"/>
<evidence type="ECO:0000256" key="3">
    <source>
        <dbReference type="ARBA" id="ARBA00022801"/>
    </source>
</evidence>
<dbReference type="Proteomes" id="UP000276260">
    <property type="component" value="Unassembled WGS sequence"/>
</dbReference>
<comment type="caution">
    <text evidence="9">The sequence shown here is derived from an EMBL/GenBank/DDBJ whole genome shotgun (WGS) entry which is preliminary data.</text>
</comment>
<evidence type="ECO:0000259" key="7">
    <source>
        <dbReference type="Pfam" id="PF02601"/>
    </source>
</evidence>
<dbReference type="InterPro" id="IPR025824">
    <property type="entry name" value="OB-fold_nuc-bd_dom"/>
</dbReference>
<evidence type="ECO:0000256" key="5">
    <source>
        <dbReference type="HAMAP-Rule" id="MF_00378"/>
    </source>
</evidence>
<evidence type="ECO:0000256" key="4">
    <source>
        <dbReference type="ARBA" id="ARBA00022839"/>
    </source>
</evidence>
<evidence type="ECO:0000313" key="10">
    <source>
        <dbReference type="Proteomes" id="UP000276260"/>
    </source>
</evidence>
<feature type="domain" description="OB-fold nucleic acid binding" evidence="8">
    <location>
        <begin position="7"/>
        <end position="99"/>
    </location>
</feature>
<proteinExistence type="inferred from homology"/>
<keyword evidence="3 5" id="KW-0378">Hydrolase</keyword>
<accession>A0A3P3QIL6</accession>
<dbReference type="PANTHER" id="PTHR30008:SF0">
    <property type="entry name" value="EXODEOXYRIBONUCLEASE 7 LARGE SUBUNIT"/>
    <property type="match status" value="1"/>
</dbReference>
<comment type="subunit">
    <text evidence="5">Heterooligomer composed of large and small subunits.</text>
</comment>
<dbReference type="GO" id="GO:0006308">
    <property type="term" value="P:DNA catabolic process"/>
    <property type="evidence" value="ECO:0007669"/>
    <property type="project" value="UniProtKB-UniRule"/>
</dbReference>
<dbReference type="OrthoDB" id="9802795at2"/>
<dbReference type="InterPro" id="IPR020579">
    <property type="entry name" value="Exonuc_VII_lsu_C"/>
</dbReference>
<keyword evidence="10" id="KW-1185">Reference proteome</keyword>
<evidence type="ECO:0000256" key="1">
    <source>
        <dbReference type="ARBA" id="ARBA00022490"/>
    </source>
</evidence>
<comment type="catalytic activity">
    <reaction evidence="5 6">
        <text>Exonucleolytic cleavage in either 5'- to 3'- or 3'- to 5'-direction to yield nucleoside 5'-phosphates.</text>
        <dbReference type="EC" id="3.1.11.6"/>
    </reaction>
</comment>